<evidence type="ECO:0000313" key="2">
    <source>
        <dbReference type="Proteomes" id="UP000499080"/>
    </source>
</evidence>
<gene>
    <name evidence="1" type="ORF">AVEN_781_1</name>
</gene>
<protein>
    <submittedName>
        <fullName evidence="1">Uncharacterized protein</fullName>
    </submittedName>
</protein>
<dbReference type="AlphaFoldDB" id="A0A4Y2H5I1"/>
<comment type="caution">
    <text evidence="1">The sequence shown here is derived from an EMBL/GenBank/DDBJ whole genome shotgun (WGS) entry which is preliminary data.</text>
</comment>
<evidence type="ECO:0000313" key="1">
    <source>
        <dbReference type="EMBL" id="GBM60429.1"/>
    </source>
</evidence>
<reference evidence="1 2" key="1">
    <citation type="journal article" date="2019" name="Sci. Rep.">
        <title>Orb-weaving spider Araneus ventricosus genome elucidates the spidroin gene catalogue.</title>
        <authorList>
            <person name="Kono N."/>
            <person name="Nakamura H."/>
            <person name="Ohtoshi R."/>
            <person name="Moran D.A.P."/>
            <person name="Shinohara A."/>
            <person name="Yoshida Y."/>
            <person name="Fujiwara M."/>
            <person name="Mori M."/>
            <person name="Tomita M."/>
            <person name="Arakawa K."/>
        </authorList>
    </citation>
    <scope>NUCLEOTIDE SEQUENCE [LARGE SCALE GENOMIC DNA]</scope>
</reference>
<keyword evidence="2" id="KW-1185">Reference proteome</keyword>
<sequence>MKRSPLPNVAVTKRREIIPREQSSAVLEKLSEKIQVEDEADALYLDGEVTEYNDQETDYMRLTWRIIQFTKNVTTQTRTQMFVSYIHSTSNLIKP</sequence>
<dbReference type="EMBL" id="BGPR01001723">
    <property type="protein sequence ID" value="GBM60429.1"/>
    <property type="molecule type" value="Genomic_DNA"/>
</dbReference>
<dbReference type="Proteomes" id="UP000499080">
    <property type="component" value="Unassembled WGS sequence"/>
</dbReference>
<proteinExistence type="predicted"/>
<name>A0A4Y2H5I1_ARAVE</name>
<organism evidence="1 2">
    <name type="scientific">Araneus ventricosus</name>
    <name type="common">Orbweaver spider</name>
    <name type="synonym">Epeira ventricosa</name>
    <dbReference type="NCBI Taxonomy" id="182803"/>
    <lineage>
        <taxon>Eukaryota</taxon>
        <taxon>Metazoa</taxon>
        <taxon>Ecdysozoa</taxon>
        <taxon>Arthropoda</taxon>
        <taxon>Chelicerata</taxon>
        <taxon>Arachnida</taxon>
        <taxon>Araneae</taxon>
        <taxon>Araneomorphae</taxon>
        <taxon>Entelegynae</taxon>
        <taxon>Araneoidea</taxon>
        <taxon>Araneidae</taxon>
        <taxon>Araneus</taxon>
    </lineage>
</organism>
<accession>A0A4Y2H5I1</accession>